<protein>
    <submittedName>
        <fullName evidence="1">Uncharacterized protein</fullName>
    </submittedName>
</protein>
<dbReference type="Proteomes" id="UP000001036">
    <property type="component" value="Chromosome"/>
</dbReference>
<sequence>MSDFTEDTELLQADASFEQPLRRVSYEPGMLLGLEATRDEQEYHRRRLTRHQYWFQGYGTLAGMVVSLAPATAANNNPTKTRLLVSQGIGIDGLGREVLVRESYGIDLADWLRAQTITQLYAGYDDVAKVLHLKVTVRQQAVPVGLQPVLARKLNFTTDAVQPSRQLDSIQLELVAERPPTGNDLYQPWGAHDPVANDVPAALTDSESQYLDDVTADSAAAGAQLALHARLLHALEGKGLNAQLAADALGEGARLLLARIEIDIPDLEPLLASKEGQALVNPNLIRVNNLVRPFLVTPSQLAYLQANA</sequence>
<keyword evidence="2" id="KW-1185">Reference proteome</keyword>
<dbReference type="STRING" id="498211.CJA_3042"/>
<dbReference type="EMBL" id="CP000934">
    <property type="protein sequence ID" value="ACE85777.1"/>
    <property type="molecule type" value="Genomic_DNA"/>
</dbReference>
<accession>B3PD84</accession>
<dbReference type="AlphaFoldDB" id="B3PD84"/>
<dbReference type="eggNOG" id="ENOG5031C2U">
    <property type="taxonomic scope" value="Bacteria"/>
</dbReference>
<name>B3PD84_CELJU</name>
<proteinExistence type="predicted"/>
<gene>
    <name evidence="1" type="ordered locus">CJA_3042</name>
</gene>
<dbReference type="KEGG" id="cja:CJA_3042"/>
<dbReference type="OrthoDB" id="147470at2"/>
<organism evidence="1 2">
    <name type="scientific">Cellvibrio japonicus (strain Ueda107)</name>
    <name type="common">Pseudomonas fluorescens subsp. cellulosa</name>
    <dbReference type="NCBI Taxonomy" id="498211"/>
    <lineage>
        <taxon>Bacteria</taxon>
        <taxon>Pseudomonadati</taxon>
        <taxon>Pseudomonadota</taxon>
        <taxon>Gammaproteobacteria</taxon>
        <taxon>Cellvibrionales</taxon>
        <taxon>Cellvibrionaceae</taxon>
        <taxon>Cellvibrio</taxon>
    </lineage>
</organism>
<dbReference type="RefSeq" id="WP_012488620.1">
    <property type="nucleotide sequence ID" value="NC_010995.1"/>
</dbReference>
<dbReference type="HOGENOM" id="CLU_936699_0_0_6"/>
<evidence type="ECO:0000313" key="1">
    <source>
        <dbReference type="EMBL" id="ACE85777.1"/>
    </source>
</evidence>
<reference evidence="1 2" key="1">
    <citation type="journal article" date="2008" name="J. Bacteriol.">
        <title>Insights into plant cell wall degradation from the genome sequence of the soil bacterium Cellvibrio japonicus.</title>
        <authorList>
            <person name="Deboy R.T."/>
            <person name="Mongodin E.F."/>
            <person name="Fouts D.E."/>
            <person name="Tailford L.E."/>
            <person name="Khouri H."/>
            <person name="Emerson J.B."/>
            <person name="Mohamoud Y."/>
            <person name="Watkins K."/>
            <person name="Henrissat B."/>
            <person name="Gilbert H.J."/>
            <person name="Nelson K.E."/>
        </authorList>
    </citation>
    <scope>NUCLEOTIDE SEQUENCE [LARGE SCALE GENOMIC DNA]</scope>
    <source>
        <strain evidence="1 2">Ueda107</strain>
    </source>
</reference>
<evidence type="ECO:0000313" key="2">
    <source>
        <dbReference type="Proteomes" id="UP000001036"/>
    </source>
</evidence>